<evidence type="ECO:0000313" key="2">
    <source>
        <dbReference type="Proteomes" id="UP000248044"/>
    </source>
</evidence>
<protein>
    <recommendedName>
        <fullName evidence="3">DUF5678 domain-containing protein</fullName>
    </recommendedName>
</protein>
<dbReference type="EMBL" id="CP029289">
    <property type="protein sequence ID" value="AWR95606.1"/>
    <property type="molecule type" value="Genomic_DNA"/>
</dbReference>
<accession>A0A2U9IHY8</accession>
<organism evidence="1 2">
    <name type="scientific">Acidianus brierleyi</name>
    <dbReference type="NCBI Taxonomy" id="41673"/>
    <lineage>
        <taxon>Archaea</taxon>
        <taxon>Thermoproteota</taxon>
        <taxon>Thermoprotei</taxon>
        <taxon>Sulfolobales</taxon>
        <taxon>Sulfolobaceae</taxon>
        <taxon>Acidianus</taxon>
    </lineage>
</organism>
<evidence type="ECO:0008006" key="3">
    <source>
        <dbReference type="Google" id="ProtNLM"/>
    </source>
</evidence>
<name>A0A2U9IHY8_9CREN</name>
<reference evidence="1 2" key="1">
    <citation type="submission" date="2018-05" db="EMBL/GenBank/DDBJ databases">
        <title>Complete Genome Sequences of Extremely Thermoacidophilic, Metal-Mobilizing Type-Strain Members of the Archaeal Family Sulfolobaceae: Acidianus brierleyi DSM-1651T, Acidianus sulfidivorans DSM-18786T, Metallosphaera hakonensis DSM-7519T, and Metallosphaera prunae DSM-10039T.</title>
        <authorList>
            <person name="Counts J.A."/>
            <person name="Kelly R.M."/>
        </authorList>
    </citation>
    <scope>NUCLEOTIDE SEQUENCE [LARGE SCALE GENOMIC DNA]</scope>
    <source>
        <strain evidence="1 2">DSM 1651</strain>
    </source>
</reference>
<keyword evidence="2" id="KW-1185">Reference proteome</keyword>
<dbReference type="KEGG" id="abri:DFR85_14425"/>
<dbReference type="GO" id="GO:0006355">
    <property type="term" value="P:regulation of DNA-templated transcription"/>
    <property type="evidence" value="ECO:0007669"/>
    <property type="project" value="InterPro"/>
</dbReference>
<dbReference type="GeneID" id="36833375"/>
<dbReference type="RefSeq" id="WP_110271484.1">
    <property type="nucleotide sequence ID" value="NZ_CP029289.2"/>
</dbReference>
<proteinExistence type="predicted"/>
<sequence>MTLVIKKIDEKKLREFKAEAIKRGLTLSEAINQAIDLWLSNTKGEDFEVEKERELNNKVFEELKDRLPKDKYIAIAKGKFLGAYDSLEDVSKALRGLEVKQAIVVKIDKDLPREGEWLTGSMLQ</sequence>
<dbReference type="InterPro" id="IPR013321">
    <property type="entry name" value="Arc_rbn_hlx_hlx"/>
</dbReference>
<evidence type="ECO:0000313" key="1">
    <source>
        <dbReference type="EMBL" id="AWR95606.1"/>
    </source>
</evidence>
<dbReference type="Proteomes" id="UP000248044">
    <property type="component" value="Chromosome"/>
</dbReference>
<gene>
    <name evidence="1" type="ORF">DFR85_14425</name>
</gene>
<dbReference type="OrthoDB" id="38313at2157"/>
<dbReference type="Gene3D" id="1.10.1220.10">
    <property type="entry name" value="Met repressor-like"/>
    <property type="match status" value="1"/>
</dbReference>
<dbReference type="AlphaFoldDB" id="A0A2U9IHY8"/>